<dbReference type="Pfam" id="PF01568">
    <property type="entry name" value="Molydop_binding"/>
    <property type="match status" value="1"/>
</dbReference>
<comment type="caution">
    <text evidence="20">The sequence shown here is derived from an EMBL/GenBank/DDBJ whole genome shotgun (WGS) entry which is preliminary data.</text>
</comment>
<keyword evidence="11" id="KW-0411">Iron-sulfur</keyword>
<dbReference type="Pfam" id="PF10588">
    <property type="entry name" value="NADH-G_4Fe-4S_3"/>
    <property type="match status" value="1"/>
</dbReference>
<dbReference type="EMBL" id="SGBB01000003">
    <property type="protein sequence ID" value="RZD19122.1"/>
    <property type="molecule type" value="Genomic_DNA"/>
</dbReference>
<feature type="domain" description="4Fe-4S Mo/W bis-MGD-type" evidence="18">
    <location>
        <begin position="273"/>
        <end position="329"/>
    </location>
</feature>
<dbReference type="InterPro" id="IPR017896">
    <property type="entry name" value="4Fe4S_Fe-S-bd"/>
</dbReference>
<dbReference type="Pfam" id="PF04879">
    <property type="entry name" value="Molybdop_Fe4S4"/>
    <property type="match status" value="1"/>
</dbReference>
<dbReference type="Gene3D" id="3.40.50.740">
    <property type="match status" value="1"/>
</dbReference>
<evidence type="ECO:0000256" key="10">
    <source>
        <dbReference type="ARBA" id="ARBA00023004"/>
    </source>
</evidence>
<accession>A0A519BPC5</accession>
<dbReference type="SUPFAM" id="SSF54862">
    <property type="entry name" value="4Fe-4S ferredoxins"/>
    <property type="match status" value="1"/>
</dbReference>
<keyword evidence="9" id="KW-0560">Oxidoreductase</keyword>
<dbReference type="SMART" id="SM00929">
    <property type="entry name" value="NADH-G_4Fe-4S_3"/>
    <property type="match status" value="1"/>
</dbReference>
<dbReference type="InterPro" id="IPR009010">
    <property type="entry name" value="Asp_de-COase-like_dom_sf"/>
</dbReference>
<reference evidence="20 21" key="1">
    <citation type="journal article" date="2019" name="ISME J.">
        <title>Insights into ecological role of a new deltaproteobacterial order Candidatus Acidulodesulfobacterales by metagenomics and metatranscriptomics.</title>
        <authorList>
            <person name="Tan S."/>
            <person name="Liu J."/>
            <person name="Fang Y."/>
            <person name="Hedlund B.P."/>
            <person name="Lian Z.H."/>
            <person name="Huang L.Y."/>
            <person name="Li J.T."/>
            <person name="Huang L.N."/>
            <person name="Li W.J."/>
            <person name="Jiang H.C."/>
            <person name="Dong H.L."/>
            <person name="Shu W.S."/>
        </authorList>
    </citation>
    <scope>NUCLEOTIDE SEQUENCE [LARGE SCALE GENOMIC DNA]</scope>
    <source>
        <strain evidence="20">AP1</strain>
    </source>
</reference>
<evidence type="ECO:0000259" key="16">
    <source>
        <dbReference type="PROSITE" id="PS51085"/>
    </source>
</evidence>
<dbReference type="GO" id="GO:0043546">
    <property type="term" value="F:molybdopterin cofactor binding"/>
    <property type="evidence" value="ECO:0007669"/>
    <property type="project" value="InterPro"/>
</dbReference>
<dbReference type="Gene3D" id="2.20.25.90">
    <property type="entry name" value="ADC-like domains"/>
    <property type="match status" value="1"/>
</dbReference>
<feature type="domain" description="4Fe-4S ferredoxin-type" evidence="17">
    <location>
        <begin position="138"/>
        <end position="157"/>
    </location>
</feature>
<evidence type="ECO:0000256" key="6">
    <source>
        <dbReference type="ARBA" id="ARBA00022723"/>
    </source>
</evidence>
<evidence type="ECO:0000256" key="12">
    <source>
        <dbReference type="ARBA" id="ARBA00023027"/>
    </source>
</evidence>
<evidence type="ECO:0000259" key="19">
    <source>
        <dbReference type="PROSITE" id="PS51839"/>
    </source>
</evidence>
<comment type="similarity">
    <text evidence="3">Belongs to the complex I 75 kDa subunit family.</text>
</comment>
<dbReference type="InterPro" id="IPR036010">
    <property type="entry name" value="2Fe-2S_ferredoxin-like_sf"/>
</dbReference>
<keyword evidence="12" id="KW-0520">NAD</keyword>
<dbReference type="InterPro" id="IPR050123">
    <property type="entry name" value="Prok_molybdopt-oxidoreductase"/>
</dbReference>
<comment type="subcellular location">
    <subcellularLocation>
        <location evidence="2">Membrane</location>
    </subcellularLocation>
</comment>
<dbReference type="GO" id="GO:0003954">
    <property type="term" value="F:NADH dehydrogenase activity"/>
    <property type="evidence" value="ECO:0007669"/>
    <property type="project" value="TreeGrafter"/>
</dbReference>
<dbReference type="PROSITE" id="PS00932">
    <property type="entry name" value="MOLYBDOPTERIN_PROK_3"/>
    <property type="match status" value="1"/>
</dbReference>
<dbReference type="PROSITE" id="PS51839">
    <property type="entry name" value="4FE4S_HC3"/>
    <property type="match status" value="1"/>
</dbReference>
<dbReference type="FunFam" id="3.10.20.740:FF:000004">
    <property type="entry name" value="NADH-quinone oxidoreductase"/>
    <property type="match status" value="1"/>
</dbReference>
<comment type="cofactor">
    <cofactor evidence="14">
        <name>[2Fe-2S] cluster</name>
        <dbReference type="ChEBI" id="CHEBI:190135"/>
    </cofactor>
</comment>
<dbReference type="CDD" id="cd00207">
    <property type="entry name" value="fer2"/>
    <property type="match status" value="1"/>
</dbReference>
<comment type="cofactor">
    <cofactor evidence="1">
        <name>[4Fe-4S] cluster</name>
        <dbReference type="ChEBI" id="CHEBI:49883"/>
    </cofactor>
</comment>
<dbReference type="GO" id="GO:0051539">
    <property type="term" value="F:4 iron, 4 sulfur cluster binding"/>
    <property type="evidence" value="ECO:0007669"/>
    <property type="project" value="UniProtKB-KW"/>
</dbReference>
<keyword evidence="13" id="KW-0472">Membrane</keyword>
<name>A0A519BPC5_9DELT</name>
<evidence type="ECO:0000256" key="3">
    <source>
        <dbReference type="ARBA" id="ARBA00005404"/>
    </source>
</evidence>
<feature type="domain" description="2Fe-2S ferredoxin-type" evidence="16">
    <location>
        <begin position="1"/>
        <end position="78"/>
    </location>
</feature>
<dbReference type="Gene3D" id="3.10.20.740">
    <property type="match status" value="1"/>
</dbReference>
<evidence type="ECO:0000256" key="2">
    <source>
        <dbReference type="ARBA" id="ARBA00004370"/>
    </source>
</evidence>
<dbReference type="Gene3D" id="3.40.228.10">
    <property type="entry name" value="Dimethylsulfoxide Reductase, domain 2"/>
    <property type="match status" value="1"/>
</dbReference>
<dbReference type="SUPFAM" id="SSF53706">
    <property type="entry name" value="Formate dehydrogenase/DMSO reductase, domains 1-3"/>
    <property type="match status" value="1"/>
</dbReference>
<dbReference type="PROSITE" id="PS51085">
    <property type="entry name" value="2FE2S_FER_2"/>
    <property type="match status" value="1"/>
</dbReference>
<feature type="compositionally biased region" description="Low complexity" evidence="15">
    <location>
        <begin position="1020"/>
        <end position="1038"/>
    </location>
</feature>
<keyword evidence="6" id="KW-0479">Metal-binding</keyword>
<feature type="domain" description="4Fe-4S His(Cys)3-ligated-type" evidence="19">
    <location>
        <begin position="78"/>
        <end position="117"/>
    </location>
</feature>
<dbReference type="PROSITE" id="PS00198">
    <property type="entry name" value="4FE4S_FER_1"/>
    <property type="match status" value="1"/>
</dbReference>
<evidence type="ECO:0000256" key="13">
    <source>
        <dbReference type="ARBA" id="ARBA00023136"/>
    </source>
</evidence>
<dbReference type="InterPro" id="IPR017900">
    <property type="entry name" value="4Fe4S_Fe_S_CS"/>
</dbReference>
<dbReference type="Pfam" id="PF00037">
    <property type="entry name" value="Fer4"/>
    <property type="match status" value="1"/>
</dbReference>
<dbReference type="Pfam" id="PF13510">
    <property type="entry name" value="Fer2_4"/>
    <property type="match status" value="1"/>
</dbReference>
<sequence length="1152" mass="129393">MISIEVDGQKIIAKEGMTLLDAAAEAGIIIPSLCASKNLLPYGACRMCAVETEGKKGYIYACSAYVSEGMKIKTISEKLFSLKRTLMELYLSDHPNDCLTCPKNLDCELQKWASYFGVRKIRFRGKSHLLSEVDESNPYFRFDPSRCIVCVRCVRACGEIQGNFALTIVGKGFDSVIKPVKKSSKNLNLFKINKVNKVNEITKAYKTDKTADRIDKIGKSNIINNVNDIENISIADGADNFLNSECVSCGACVKECPTAALTEKNLFESGKTFSKTRTTCAYCGVGCSFEVQYKGDNIIRMIPNEDSLSNYGHSCLKGRFAWSYVKSKDRLTVPLLRDNLNEEFKEVSWETAYSYIAKKFKEIQYKYGINSIGAISSSRCTNEENYLMQKIVRAAFQNNNIDTCARVCHQPTGYALGTAFGAGAGTQDLSSMFESDLIMIIGANPTEAHPVVGAFIRKMARKGADLIVIDPRITEVAKSPHVKAKFHLRPKPGTNVALLNAFAYTIIKEGLLKQDFIKDRCDIESFNLWEDFILNDNNSPEAAEVITGVAAKEIKEAAMLYARAKNAAIFYGLGVTEHLQGSTGVLAIANLAMLTGNIGREGVGVSPLRGQNNVQGAADMGAEPATLPGYRHISDDNIRNLFENEWNVKINRDPGMRLPDMLRNALAGKFKGLYVFGEDIVQTDPDSNRIIESLKAMDLVVVHDLFKTVTSEYAHVILPGSSFLEKDGTFTNWERRIQRVRKVLEPAGGKQDWQIIEDLSRCLTEYGGKHKSNNFTDEDVSTKSAEVAAERDNKQTVLPADGDNNAGKYKSDYIHPSEIMDEIARLTPSFASVSYEKLNKKPYSVQWPCNENTPNGTDILHKDAFIGGKGRFVITSFIGSKDYTTAEYPFILTTVRNLFQYNSSNNTRRTENSAWYDEDYLEINEEDAKRLNINNGDILLIESKKGKITLTAKISGRVMKGIVATTFHFPEFKTNILTSDYSDWSTETPEYKVTAVNIKRIEKVNNVNNINNKAKDKIGKNYYNNSKNGKNNNNINKESSNDYKQTETYDDEVIRMFKDLIRIFGVYPEDIAVKEITAHIKKYWEQNLIERLVEINKNNNYNNELIYNIYYKKNEVNDFGSYCDENNDRNTKINNDKLNKLIEIVLEAIKNL</sequence>
<dbReference type="InterPro" id="IPR006657">
    <property type="entry name" value="MoPterin_dinucl-bd_dom"/>
</dbReference>
<protein>
    <submittedName>
        <fullName evidence="20">4Fe-4S dicluster domain-containing protein</fullName>
    </submittedName>
</protein>
<evidence type="ECO:0000256" key="11">
    <source>
        <dbReference type="ARBA" id="ARBA00023014"/>
    </source>
</evidence>
<gene>
    <name evidence="20" type="ORF">EVG15_03180</name>
</gene>
<evidence type="ECO:0000256" key="14">
    <source>
        <dbReference type="ARBA" id="ARBA00034078"/>
    </source>
</evidence>
<evidence type="ECO:0000256" key="8">
    <source>
        <dbReference type="ARBA" id="ARBA00022967"/>
    </source>
</evidence>
<dbReference type="GO" id="GO:0046872">
    <property type="term" value="F:metal ion binding"/>
    <property type="evidence" value="ECO:0007669"/>
    <property type="project" value="UniProtKB-KW"/>
</dbReference>
<dbReference type="SUPFAM" id="SSF50692">
    <property type="entry name" value="ADC-like"/>
    <property type="match status" value="1"/>
</dbReference>
<dbReference type="InterPro" id="IPR006656">
    <property type="entry name" value="Mopterin_OxRdtase"/>
</dbReference>
<evidence type="ECO:0000256" key="5">
    <source>
        <dbReference type="ARBA" id="ARBA00022714"/>
    </source>
</evidence>
<evidence type="ECO:0000259" key="17">
    <source>
        <dbReference type="PROSITE" id="PS51379"/>
    </source>
</evidence>
<feature type="region of interest" description="Disordered" evidence="15">
    <location>
        <begin position="1019"/>
        <end position="1044"/>
    </location>
</feature>
<dbReference type="FunFam" id="2.20.25.90:FF:000001">
    <property type="entry name" value="Formate dehydrogenase subunit alpha"/>
    <property type="match status" value="1"/>
</dbReference>
<evidence type="ECO:0000256" key="9">
    <source>
        <dbReference type="ARBA" id="ARBA00023002"/>
    </source>
</evidence>
<dbReference type="PROSITE" id="PS51669">
    <property type="entry name" value="4FE4S_MOW_BIS_MGD"/>
    <property type="match status" value="1"/>
</dbReference>
<dbReference type="SMART" id="SM00926">
    <property type="entry name" value="Molybdop_Fe4S4"/>
    <property type="match status" value="1"/>
</dbReference>
<dbReference type="FunFam" id="3.30.70.20:FF:000035">
    <property type="entry name" value="Iron hydrogenase 1"/>
    <property type="match status" value="1"/>
</dbReference>
<evidence type="ECO:0000313" key="21">
    <source>
        <dbReference type="Proteomes" id="UP000319296"/>
    </source>
</evidence>
<dbReference type="PROSITE" id="PS51379">
    <property type="entry name" value="4FE4S_FER_2"/>
    <property type="match status" value="2"/>
</dbReference>
<dbReference type="InterPro" id="IPR006963">
    <property type="entry name" value="Mopterin_OxRdtase_4Fe-4S_dom"/>
</dbReference>
<keyword evidence="4" id="KW-0004">4Fe-4S</keyword>
<dbReference type="Gene3D" id="2.40.40.20">
    <property type="match status" value="1"/>
</dbReference>
<dbReference type="InterPro" id="IPR001041">
    <property type="entry name" value="2Fe-2S_ferredoxin-type"/>
</dbReference>
<dbReference type="Pfam" id="PF11390">
    <property type="entry name" value="FdsD"/>
    <property type="match status" value="1"/>
</dbReference>
<keyword evidence="5" id="KW-0001">2Fe-2S</keyword>
<evidence type="ECO:0000259" key="18">
    <source>
        <dbReference type="PROSITE" id="PS51669"/>
    </source>
</evidence>
<dbReference type="Gene3D" id="3.30.70.20">
    <property type="match status" value="1"/>
</dbReference>
<dbReference type="InterPro" id="IPR041924">
    <property type="entry name" value="Formate_Dh-H_N"/>
</dbReference>
<evidence type="ECO:0000256" key="7">
    <source>
        <dbReference type="ARBA" id="ARBA00022737"/>
    </source>
</evidence>
<dbReference type="GO" id="GO:0051537">
    <property type="term" value="F:2 iron, 2 sulfur cluster binding"/>
    <property type="evidence" value="ECO:0007669"/>
    <property type="project" value="UniProtKB-KW"/>
</dbReference>
<keyword evidence="8" id="KW-1278">Translocase</keyword>
<dbReference type="InterPro" id="IPR006655">
    <property type="entry name" value="Mopterin_OxRdtase_prok_CS"/>
</dbReference>
<dbReference type="AlphaFoldDB" id="A0A519BPC5"/>
<dbReference type="Pfam" id="PF00384">
    <property type="entry name" value="Molybdopterin"/>
    <property type="match status" value="1"/>
</dbReference>
<keyword evidence="7" id="KW-0677">Repeat</keyword>
<dbReference type="GO" id="GO:0022904">
    <property type="term" value="P:respiratory electron transport chain"/>
    <property type="evidence" value="ECO:0007669"/>
    <property type="project" value="TreeGrafter"/>
</dbReference>
<organism evidence="20 21">
    <name type="scientific">Candidatus Acididesulfobacter diazotrophicus</name>
    <dbReference type="NCBI Taxonomy" id="2597226"/>
    <lineage>
        <taxon>Bacteria</taxon>
        <taxon>Deltaproteobacteria</taxon>
        <taxon>Candidatus Acidulodesulfobacterales</taxon>
        <taxon>Candidatus Acididesulfobacter</taxon>
    </lineage>
</organism>
<evidence type="ECO:0000256" key="4">
    <source>
        <dbReference type="ARBA" id="ARBA00022485"/>
    </source>
</evidence>
<evidence type="ECO:0000256" key="15">
    <source>
        <dbReference type="SAM" id="MobiDB-lite"/>
    </source>
</evidence>
<evidence type="ECO:0000313" key="20">
    <source>
        <dbReference type="EMBL" id="RZD19122.1"/>
    </source>
</evidence>
<proteinExistence type="inferred from homology"/>
<dbReference type="CDD" id="cd02753">
    <property type="entry name" value="MopB_Formate-Dh-H"/>
    <property type="match status" value="1"/>
</dbReference>
<dbReference type="InterPro" id="IPR019574">
    <property type="entry name" value="NADH_UbQ_OxRdtase_Gsu_4Fe4S-bd"/>
</dbReference>
<dbReference type="InterPro" id="IPR021074">
    <property type="entry name" value="Formate_DH_dsu"/>
</dbReference>
<dbReference type="Proteomes" id="UP000319296">
    <property type="component" value="Unassembled WGS sequence"/>
</dbReference>
<dbReference type="PANTHER" id="PTHR43105:SF14">
    <property type="entry name" value="FORMATE DEHYDROGENASE H"/>
    <property type="match status" value="1"/>
</dbReference>
<feature type="domain" description="4Fe-4S ferredoxin-type" evidence="17">
    <location>
        <begin position="237"/>
        <end position="266"/>
    </location>
</feature>
<dbReference type="SUPFAM" id="SSF54292">
    <property type="entry name" value="2Fe-2S ferredoxin-like"/>
    <property type="match status" value="1"/>
</dbReference>
<keyword evidence="10" id="KW-0408">Iron</keyword>
<dbReference type="GO" id="GO:0016020">
    <property type="term" value="C:membrane"/>
    <property type="evidence" value="ECO:0007669"/>
    <property type="project" value="UniProtKB-SubCell"/>
</dbReference>
<evidence type="ECO:0000256" key="1">
    <source>
        <dbReference type="ARBA" id="ARBA00001966"/>
    </source>
</evidence>
<dbReference type="PANTHER" id="PTHR43105">
    <property type="entry name" value="RESPIRATORY NITRATE REDUCTASE"/>
    <property type="match status" value="1"/>
</dbReference>